<dbReference type="KEGG" id="pms:KNP414_03974"/>
<name>F8FBE5_PAEMK</name>
<dbReference type="HOGENOM" id="CLU_1804292_0_0_9"/>
<reference evidence="3" key="1">
    <citation type="submission" date="2011-06" db="EMBL/GenBank/DDBJ databases">
        <title>Complete genome sequence of Paenibacillus mucilaginosus KNP414.</title>
        <authorList>
            <person name="Wang J."/>
            <person name="Hu S."/>
            <person name="Hu X."/>
            <person name="Zhang B."/>
            <person name="Dong D."/>
            <person name="Zhang S."/>
            <person name="Zhao K."/>
            <person name="Wu D."/>
        </authorList>
    </citation>
    <scope>NUCLEOTIDE SEQUENCE [LARGE SCALE GENOMIC DNA]</scope>
    <source>
        <strain evidence="3">KNP414</strain>
    </source>
</reference>
<organism evidence="2 3">
    <name type="scientific">Paenibacillus mucilaginosus (strain KNP414)</name>
    <dbReference type="NCBI Taxonomy" id="1036673"/>
    <lineage>
        <taxon>Bacteria</taxon>
        <taxon>Bacillati</taxon>
        <taxon>Bacillota</taxon>
        <taxon>Bacilli</taxon>
        <taxon>Bacillales</taxon>
        <taxon>Paenibacillaceae</taxon>
        <taxon>Paenibacillus</taxon>
    </lineage>
</organism>
<gene>
    <name evidence="2" type="ordered locus">KNP414_03974</name>
</gene>
<dbReference type="InterPro" id="IPR009875">
    <property type="entry name" value="PilZ_domain"/>
</dbReference>
<feature type="domain" description="PilZ" evidence="1">
    <location>
        <begin position="7"/>
        <end position="111"/>
    </location>
</feature>
<dbReference type="SUPFAM" id="SSF141371">
    <property type="entry name" value="PilZ domain-like"/>
    <property type="match status" value="1"/>
</dbReference>
<protein>
    <submittedName>
        <fullName evidence="2">Diguanylate cyclase/phosphodiesterase with PAS/PAC and GAF sensor(S)</fullName>
    </submittedName>
</protein>
<proteinExistence type="predicted"/>
<dbReference type="Gene3D" id="2.40.10.220">
    <property type="entry name" value="predicted glycosyltransferase like domains"/>
    <property type="match status" value="1"/>
</dbReference>
<dbReference type="Pfam" id="PF07238">
    <property type="entry name" value="PilZ"/>
    <property type="match status" value="1"/>
</dbReference>
<dbReference type="PATRIC" id="fig|1036673.3.peg.3655"/>
<reference evidence="2 3" key="2">
    <citation type="journal article" date="2013" name="Genome Announc.">
        <title>Genome Sequence of Growth-Improving Paenibacillus mucilaginosus Strain KNP414.</title>
        <authorList>
            <person name="Lu J.J."/>
            <person name="Wang J.F."/>
            <person name="Hu X.F."/>
        </authorList>
    </citation>
    <scope>NUCLEOTIDE SEQUENCE [LARGE SCALE GENOMIC DNA]</scope>
    <source>
        <strain evidence="2 3">KNP414</strain>
    </source>
</reference>
<evidence type="ECO:0000313" key="3">
    <source>
        <dbReference type="Proteomes" id="UP000006620"/>
    </source>
</evidence>
<dbReference type="GO" id="GO:0035438">
    <property type="term" value="F:cyclic-di-GMP binding"/>
    <property type="evidence" value="ECO:0007669"/>
    <property type="project" value="InterPro"/>
</dbReference>
<dbReference type="RefSeq" id="WP_013917668.1">
    <property type="nucleotide sequence ID" value="NC_015690.1"/>
</dbReference>
<accession>F8FBE5</accession>
<dbReference type="EMBL" id="CP002869">
    <property type="protein sequence ID" value="AEI42512.1"/>
    <property type="molecule type" value="Genomic_DNA"/>
</dbReference>
<dbReference type="Proteomes" id="UP000006620">
    <property type="component" value="Chromosome"/>
</dbReference>
<sequence>MSEQPNKRRFFRLKLQRPLGAELRMVGVHDSQTVTRTMKTALLDLSAGGARFIATGPLPDEKHLLVELRFTALGRDYKPLGVIVRTVDTGGHPQYCAQFSLDEQDTATLASVINQLSIKLRRSPVLSSCSFVPEEELEGLGPF</sequence>
<dbReference type="AlphaFoldDB" id="F8FBE5"/>
<evidence type="ECO:0000259" key="1">
    <source>
        <dbReference type="Pfam" id="PF07238"/>
    </source>
</evidence>
<evidence type="ECO:0000313" key="2">
    <source>
        <dbReference type="EMBL" id="AEI42512.1"/>
    </source>
</evidence>